<dbReference type="Gene3D" id="3.30.40.10">
    <property type="entry name" value="Zinc/RING finger domain, C3HC4 (zinc finger)"/>
    <property type="match status" value="1"/>
</dbReference>
<keyword evidence="7 12" id="KW-0863">Zinc-finger</keyword>
<dbReference type="Proteomes" id="UP001172457">
    <property type="component" value="Chromosome 2"/>
</dbReference>
<evidence type="ECO:0000256" key="13">
    <source>
        <dbReference type="SAM" id="Phobius"/>
    </source>
</evidence>
<feature type="non-terminal residue" evidence="15">
    <location>
        <position position="1"/>
    </location>
</feature>
<dbReference type="PANTHER" id="PTHR45977:SF11">
    <property type="entry name" value="E3 UBIQUITIN PROTEIN LIGASE RIE1"/>
    <property type="match status" value="1"/>
</dbReference>
<dbReference type="GO" id="GO:0006511">
    <property type="term" value="P:ubiquitin-dependent protein catabolic process"/>
    <property type="evidence" value="ECO:0007669"/>
    <property type="project" value="TreeGrafter"/>
</dbReference>
<dbReference type="PANTHER" id="PTHR45977">
    <property type="entry name" value="TARGET OF ERK KINASE MPK-1"/>
    <property type="match status" value="1"/>
</dbReference>
<dbReference type="InterPro" id="IPR013083">
    <property type="entry name" value="Znf_RING/FYVE/PHD"/>
</dbReference>
<proteinExistence type="predicted"/>
<feature type="transmembrane region" description="Helical" evidence="13">
    <location>
        <begin position="129"/>
        <end position="159"/>
    </location>
</feature>
<evidence type="ECO:0000256" key="11">
    <source>
        <dbReference type="ARBA" id="ARBA00023136"/>
    </source>
</evidence>
<dbReference type="InterPro" id="IPR001841">
    <property type="entry name" value="Znf_RING"/>
</dbReference>
<dbReference type="GO" id="GO:0000325">
    <property type="term" value="C:plant-type vacuole"/>
    <property type="evidence" value="ECO:0007669"/>
    <property type="project" value="TreeGrafter"/>
</dbReference>
<feature type="transmembrane region" description="Helical" evidence="13">
    <location>
        <begin position="92"/>
        <end position="114"/>
    </location>
</feature>
<comment type="subcellular location">
    <subcellularLocation>
        <location evidence="2">Membrane</location>
        <topology evidence="2">Multi-pass membrane protein</topology>
    </subcellularLocation>
</comment>
<evidence type="ECO:0000313" key="16">
    <source>
        <dbReference type="Proteomes" id="UP001172457"/>
    </source>
</evidence>
<keyword evidence="4" id="KW-0808">Transferase</keyword>
<evidence type="ECO:0000256" key="10">
    <source>
        <dbReference type="ARBA" id="ARBA00022989"/>
    </source>
</evidence>
<organism evidence="15 16">
    <name type="scientific">Centaurea solstitialis</name>
    <name type="common">yellow star-thistle</name>
    <dbReference type="NCBI Taxonomy" id="347529"/>
    <lineage>
        <taxon>Eukaryota</taxon>
        <taxon>Viridiplantae</taxon>
        <taxon>Streptophyta</taxon>
        <taxon>Embryophyta</taxon>
        <taxon>Tracheophyta</taxon>
        <taxon>Spermatophyta</taxon>
        <taxon>Magnoliopsida</taxon>
        <taxon>eudicotyledons</taxon>
        <taxon>Gunneridae</taxon>
        <taxon>Pentapetalae</taxon>
        <taxon>asterids</taxon>
        <taxon>campanulids</taxon>
        <taxon>Asterales</taxon>
        <taxon>Asteraceae</taxon>
        <taxon>Carduoideae</taxon>
        <taxon>Cardueae</taxon>
        <taxon>Centaureinae</taxon>
        <taxon>Centaurea</taxon>
    </lineage>
</organism>
<dbReference type="EMBL" id="JARYMX010000002">
    <property type="protein sequence ID" value="KAJ9563745.1"/>
    <property type="molecule type" value="Genomic_DNA"/>
</dbReference>
<dbReference type="GO" id="GO:0061630">
    <property type="term" value="F:ubiquitin protein ligase activity"/>
    <property type="evidence" value="ECO:0007669"/>
    <property type="project" value="UniProtKB-EC"/>
</dbReference>
<keyword evidence="10 13" id="KW-1133">Transmembrane helix</keyword>
<protein>
    <recommendedName>
        <fullName evidence="3">RING-type E3 ubiquitin transferase</fullName>
        <ecNumber evidence="3">2.3.2.27</ecNumber>
    </recommendedName>
</protein>
<evidence type="ECO:0000256" key="1">
    <source>
        <dbReference type="ARBA" id="ARBA00000900"/>
    </source>
</evidence>
<dbReference type="AlphaFoldDB" id="A0AA38TMN6"/>
<evidence type="ECO:0000256" key="2">
    <source>
        <dbReference type="ARBA" id="ARBA00004141"/>
    </source>
</evidence>
<keyword evidence="6" id="KW-0479">Metal-binding</keyword>
<evidence type="ECO:0000256" key="6">
    <source>
        <dbReference type="ARBA" id="ARBA00022723"/>
    </source>
</evidence>
<keyword evidence="11 13" id="KW-0472">Membrane</keyword>
<dbReference type="GO" id="GO:0016020">
    <property type="term" value="C:membrane"/>
    <property type="evidence" value="ECO:0007669"/>
    <property type="project" value="UniProtKB-SubCell"/>
</dbReference>
<evidence type="ECO:0000256" key="7">
    <source>
        <dbReference type="ARBA" id="ARBA00022771"/>
    </source>
</evidence>
<accession>A0AA38TMN6</accession>
<reference evidence="15" key="1">
    <citation type="submission" date="2023-03" db="EMBL/GenBank/DDBJ databases">
        <title>Chromosome-scale reference genome and RAD-based genetic map of yellow starthistle (Centaurea solstitialis) reveal putative structural variation and QTLs associated with invader traits.</title>
        <authorList>
            <person name="Reatini B."/>
            <person name="Cang F.A."/>
            <person name="Jiang Q."/>
            <person name="Mckibben M.T.W."/>
            <person name="Barker M.S."/>
            <person name="Rieseberg L.H."/>
            <person name="Dlugosch K.M."/>
        </authorList>
    </citation>
    <scope>NUCLEOTIDE SEQUENCE</scope>
    <source>
        <strain evidence="15">CAN-66</strain>
        <tissue evidence="15">Leaf</tissue>
    </source>
</reference>
<keyword evidence="16" id="KW-1185">Reference proteome</keyword>
<dbReference type="SUPFAM" id="SSF57850">
    <property type="entry name" value="RING/U-box"/>
    <property type="match status" value="1"/>
</dbReference>
<comment type="caution">
    <text evidence="15">The sequence shown here is derived from an EMBL/GenBank/DDBJ whole genome shotgun (WGS) entry which is preliminary data.</text>
</comment>
<dbReference type="EC" id="2.3.2.27" evidence="3"/>
<name>A0AA38TMN6_9ASTR</name>
<evidence type="ECO:0000256" key="5">
    <source>
        <dbReference type="ARBA" id="ARBA00022692"/>
    </source>
</evidence>
<evidence type="ECO:0000256" key="8">
    <source>
        <dbReference type="ARBA" id="ARBA00022786"/>
    </source>
</evidence>
<dbReference type="PROSITE" id="PS50089">
    <property type="entry name" value="ZF_RING_2"/>
    <property type="match status" value="1"/>
</dbReference>
<keyword evidence="5 13" id="KW-0812">Transmembrane</keyword>
<evidence type="ECO:0000256" key="12">
    <source>
        <dbReference type="PROSITE-ProRule" id="PRU00175"/>
    </source>
</evidence>
<keyword evidence="8" id="KW-0833">Ubl conjugation pathway</keyword>
<dbReference type="GO" id="GO:0008270">
    <property type="term" value="F:zinc ion binding"/>
    <property type="evidence" value="ECO:0007669"/>
    <property type="project" value="UniProtKB-KW"/>
</dbReference>
<sequence>MHPSSGNLFFGNFSDAIRWESFNTIVCYMWWVVGFFWLISDFKILLHSAPRLFWYVFLHQYNFYAHCWMLNWRSSTHLAIMRWYLRGRLPNAYPKTFVCFQFSFFLSFFLTLFFNDDRLVLAFLAVDVFFAFIAFILACLLGLAVCFCFPCIIAILCIIAGRGAASEEDISVLPRYTFKASSNEEQSEVGAGIMVPIETNGGEFSVERLLLAEDAVSESSMAEMIAYYFVQAEVHSIYIRQIFKRTPQYLKFIEDCCICLSPYEDGAELLSLFCNHHFHATCITKWLFMNATCPLCKHSIKPNEQ</sequence>
<dbReference type="GO" id="GO:0016567">
    <property type="term" value="P:protein ubiquitination"/>
    <property type="evidence" value="ECO:0007669"/>
    <property type="project" value="TreeGrafter"/>
</dbReference>
<feature type="transmembrane region" description="Helical" evidence="13">
    <location>
        <begin position="52"/>
        <end position="71"/>
    </location>
</feature>
<evidence type="ECO:0000313" key="15">
    <source>
        <dbReference type="EMBL" id="KAJ9563745.1"/>
    </source>
</evidence>
<keyword evidence="9" id="KW-0862">Zinc</keyword>
<gene>
    <name evidence="15" type="ORF">OSB04_008905</name>
</gene>
<dbReference type="SMART" id="SM00184">
    <property type="entry name" value="RING"/>
    <property type="match status" value="1"/>
</dbReference>
<feature type="domain" description="RING-type" evidence="14">
    <location>
        <begin position="256"/>
        <end position="297"/>
    </location>
</feature>
<evidence type="ECO:0000256" key="3">
    <source>
        <dbReference type="ARBA" id="ARBA00012483"/>
    </source>
</evidence>
<evidence type="ECO:0000256" key="4">
    <source>
        <dbReference type="ARBA" id="ARBA00022679"/>
    </source>
</evidence>
<evidence type="ECO:0000256" key="9">
    <source>
        <dbReference type="ARBA" id="ARBA00022833"/>
    </source>
</evidence>
<dbReference type="Pfam" id="PF13639">
    <property type="entry name" value="zf-RING_2"/>
    <property type="match status" value="1"/>
</dbReference>
<feature type="transmembrane region" description="Helical" evidence="13">
    <location>
        <begin position="21"/>
        <end position="40"/>
    </location>
</feature>
<comment type="catalytic activity">
    <reaction evidence="1">
        <text>S-ubiquitinyl-[E2 ubiquitin-conjugating enzyme]-L-cysteine + [acceptor protein]-L-lysine = [E2 ubiquitin-conjugating enzyme]-L-cysteine + N(6)-ubiquitinyl-[acceptor protein]-L-lysine.</text>
        <dbReference type="EC" id="2.3.2.27"/>
    </reaction>
</comment>
<evidence type="ECO:0000259" key="14">
    <source>
        <dbReference type="PROSITE" id="PS50089"/>
    </source>
</evidence>